<evidence type="ECO:0000256" key="4">
    <source>
        <dbReference type="ARBA" id="ARBA00023319"/>
    </source>
</evidence>
<sequence>MGAHSIVLPFPSLSKVEPSIDWESIATPPRFVHDDNAKTVYYTVEKTVVDDKTSIVPDNLREVTLHCLAEGNPKPSYKWRKNGKPFQVSAYSEKVVQKPGEGTLVFSKLDLEDAGIYTCEATNDNGTAVGQPIHLEQTWIRHFPDDEPEIVKVELGDPYSRNCSPPASNPTARVYWILMGKEPGQFETINSTHISSNEQASPFPIFAPFLEETHHPNHQANMG</sequence>
<evidence type="ECO:0000259" key="5">
    <source>
        <dbReference type="PROSITE" id="PS50835"/>
    </source>
</evidence>
<accession>A0AA36CQ42</accession>
<proteinExistence type="predicted"/>
<gene>
    <name evidence="6" type="ORF">MSPICULIGERA_LOCUS10412</name>
</gene>
<keyword evidence="3" id="KW-1015">Disulfide bond</keyword>
<dbReference type="AlphaFoldDB" id="A0AA36CQ42"/>
<dbReference type="InterPro" id="IPR036179">
    <property type="entry name" value="Ig-like_dom_sf"/>
</dbReference>
<keyword evidence="1" id="KW-0732">Signal</keyword>
<dbReference type="SUPFAM" id="SSF48726">
    <property type="entry name" value="Immunoglobulin"/>
    <property type="match status" value="1"/>
</dbReference>
<dbReference type="SMART" id="SM00409">
    <property type="entry name" value="IG"/>
    <property type="match status" value="1"/>
</dbReference>
<dbReference type="EMBL" id="CATQJA010002589">
    <property type="protein sequence ID" value="CAJ0572018.1"/>
    <property type="molecule type" value="Genomic_DNA"/>
</dbReference>
<evidence type="ECO:0000313" key="6">
    <source>
        <dbReference type="EMBL" id="CAJ0572018.1"/>
    </source>
</evidence>
<keyword evidence="4" id="KW-0393">Immunoglobulin domain</keyword>
<dbReference type="GO" id="GO:0043005">
    <property type="term" value="C:neuron projection"/>
    <property type="evidence" value="ECO:0007669"/>
    <property type="project" value="TreeGrafter"/>
</dbReference>
<dbReference type="PROSITE" id="PS50835">
    <property type="entry name" value="IG_LIKE"/>
    <property type="match status" value="1"/>
</dbReference>
<keyword evidence="2" id="KW-0677">Repeat</keyword>
<dbReference type="PANTHER" id="PTHR12231:SF218">
    <property type="entry name" value="MICROFIBRILLAR-ASSOCIATED PROTEIN 3-LIKE"/>
    <property type="match status" value="1"/>
</dbReference>
<protein>
    <recommendedName>
        <fullName evidence="5">Ig-like domain-containing protein</fullName>
    </recommendedName>
</protein>
<dbReference type="Proteomes" id="UP001177023">
    <property type="component" value="Unassembled WGS sequence"/>
</dbReference>
<evidence type="ECO:0000256" key="2">
    <source>
        <dbReference type="ARBA" id="ARBA00022737"/>
    </source>
</evidence>
<keyword evidence="7" id="KW-1185">Reference proteome</keyword>
<dbReference type="InterPro" id="IPR003598">
    <property type="entry name" value="Ig_sub2"/>
</dbReference>
<dbReference type="SMART" id="SM00408">
    <property type="entry name" value="IGc2"/>
    <property type="match status" value="1"/>
</dbReference>
<name>A0AA36CQ42_9BILA</name>
<evidence type="ECO:0000313" key="7">
    <source>
        <dbReference type="Proteomes" id="UP001177023"/>
    </source>
</evidence>
<dbReference type="InterPro" id="IPR007110">
    <property type="entry name" value="Ig-like_dom"/>
</dbReference>
<dbReference type="Pfam" id="PF13927">
    <property type="entry name" value="Ig_3"/>
    <property type="match status" value="1"/>
</dbReference>
<dbReference type="PANTHER" id="PTHR12231">
    <property type="entry name" value="CTX-RELATED TYPE I TRANSMEMBRANE PROTEIN"/>
    <property type="match status" value="1"/>
</dbReference>
<comment type="caution">
    <text evidence="6">The sequence shown here is derived from an EMBL/GenBank/DDBJ whole genome shotgun (WGS) entry which is preliminary data.</text>
</comment>
<dbReference type="CDD" id="cd00096">
    <property type="entry name" value="Ig"/>
    <property type="match status" value="1"/>
</dbReference>
<dbReference type="Gene3D" id="2.60.40.10">
    <property type="entry name" value="Immunoglobulins"/>
    <property type="match status" value="1"/>
</dbReference>
<feature type="non-terminal residue" evidence="6">
    <location>
        <position position="223"/>
    </location>
</feature>
<evidence type="ECO:0000256" key="3">
    <source>
        <dbReference type="ARBA" id="ARBA00023157"/>
    </source>
</evidence>
<evidence type="ECO:0000256" key="1">
    <source>
        <dbReference type="ARBA" id="ARBA00022729"/>
    </source>
</evidence>
<feature type="domain" description="Ig-like" evidence="5">
    <location>
        <begin position="29"/>
        <end position="136"/>
    </location>
</feature>
<organism evidence="6 7">
    <name type="scientific">Mesorhabditis spiculigera</name>
    <dbReference type="NCBI Taxonomy" id="96644"/>
    <lineage>
        <taxon>Eukaryota</taxon>
        <taxon>Metazoa</taxon>
        <taxon>Ecdysozoa</taxon>
        <taxon>Nematoda</taxon>
        <taxon>Chromadorea</taxon>
        <taxon>Rhabditida</taxon>
        <taxon>Rhabditina</taxon>
        <taxon>Rhabditomorpha</taxon>
        <taxon>Rhabditoidea</taxon>
        <taxon>Rhabditidae</taxon>
        <taxon>Mesorhabditinae</taxon>
        <taxon>Mesorhabditis</taxon>
    </lineage>
</organism>
<dbReference type="InterPro" id="IPR051170">
    <property type="entry name" value="Neural/epithelial_adhesion"/>
</dbReference>
<dbReference type="InterPro" id="IPR003599">
    <property type="entry name" value="Ig_sub"/>
</dbReference>
<dbReference type="InterPro" id="IPR013783">
    <property type="entry name" value="Ig-like_fold"/>
</dbReference>
<reference evidence="6" key="1">
    <citation type="submission" date="2023-06" db="EMBL/GenBank/DDBJ databases">
        <authorList>
            <person name="Delattre M."/>
        </authorList>
    </citation>
    <scope>NUCLEOTIDE SEQUENCE</scope>
    <source>
        <strain evidence="6">AF72</strain>
    </source>
</reference>
<dbReference type="FunFam" id="2.60.40.10:FF:001718">
    <property type="entry name" value="Neuroglian, isoform D"/>
    <property type="match status" value="1"/>
</dbReference>